<gene>
    <name evidence="1" type="ORF">CHU93_07625</name>
</gene>
<name>A0A255YLW6_9SPHN</name>
<dbReference type="Proteomes" id="UP000216991">
    <property type="component" value="Unassembled WGS sequence"/>
</dbReference>
<evidence type="ECO:0000313" key="1">
    <source>
        <dbReference type="EMBL" id="OYQ29575.1"/>
    </source>
</evidence>
<evidence type="ECO:0000313" key="2">
    <source>
        <dbReference type="Proteomes" id="UP000216991"/>
    </source>
</evidence>
<keyword evidence="2" id="KW-1185">Reference proteome</keyword>
<accession>A0A255YLW6</accession>
<comment type="caution">
    <text evidence="1">The sequence shown here is derived from an EMBL/GenBank/DDBJ whole genome shotgun (WGS) entry which is preliminary data.</text>
</comment>
<dbReference type="EMBL" id="NOXT01000104">
    <property type="protein sequence ID" value="OYQ29575.1"/>
    <property type="molecule type" value="Genomic_DNA"/>
</dbReference>
<protein>
    <submittedName>
        <fullName evidence="1">Uncharacterized protein</fullName>
    </submittedName>
</protein>
<sequence>MAIIGTLVSTTVLAHPNHELSHVRLTTAQWAAAIQSENEDSMNELLAPDFMGMGDDRQNYIATMGKFPITKVVWRYSEYKIKDGMAEVGPIVIYPTRQIKNPVAVKLKMRLIGEDWKIFAIEPGGEVPAELLPKNHPLQSVLKETSFSLRDKDTGEAVAARVHIEDANGVYWPPQFHMNVIPRGWREDIGGDVIIGGKTFAYVQSDFVAGLPAGRYTMEVARGLEYNPMKLSFEVGESGPAKLAVDLSRWTDMKKQGWYSGDSHVHFLDPQTALLEAQGEDLNVINVLASSGGDLITSVNHFTGAPSVHSTGQNIVYIAEETRHDYLGHTTLLDIKKLIYPMGWGEPTTGVPGGYDSPAMADQADKAHANGALVVWAHFPDPGGEIPIDFTLGKIDGAEVAVFGNPFVTTRATGPGPMVTWYRLLNTGSKVPGLGATDKMWNTQKVGGVRTYAKVDGPFSYASWIKAVRDGRTFVTSGPMISLDVDGHAIGDTVALAKRGQLPFTAKVHFNQPVERLEIIVNGKVVASRLNSEGKTAMEITGKADFQASSWIAARAISDTRLPIQGEYNGPDGVPVFAHTSPIYVDIAGKPRTSREDAAHLRDWCGRTVEWARTKAKYPSAAERERIVGLYAQACANYAAQAEGK</sequence>
<dbReference type="AlphaFoldDB" id="A0A255YLW6"/>
<organism evidence="1 2">
    <name type="scientific">Sandarakinorhabdus cyanobacteriorum</name>
    <dbReference type="NCBI Taxonomy" id="1981098"/>
    <lineage>
        <taxon>Bacteria</taxon>
        <taxon>Pseudomonadati</taxon>
        <taxon>Pseudomonadota</taxon>
        <taxon>Alphaproteobacteria</taxon>
        <taxon>Sphingomonadales</taxon>
        <taxon>Sphingosinicellaceae</taxon>
        <taxon>Sandarakinorhabdus</taxon>
    </lineage>
</organism>
<proteinExistence type="predicted"/>
<dbReference type="NCBIfam" id="NF038032">
    <property type="entry name" value="CehA_McbA_metalo"/>
    <property type="match status" value="1"/>
</dbReference>
<dbReference type="Gene3D" id="3.20.20.140">
    <property type="entry name" value="Metal-dependent hydrolases"/>
    <property type="match status" value="1"/>
</dbReference>
<reference evidence="1 2" key="1">
    <citation type="submission" date="2017-07" db="EMBL/GenBank/DDBJ databases">
        <title>Sandarakinorhabdus cyanobacteriorum sp. nov., a novel bacterium isolated from cyanobacterial aggregates in a eutrophic lake.</title>
        <authorList>
            <person name="Cai H."/>
        </authorList>
    </citation>
    <scope>NUCLEOTIDE SEQUENCE [LARGE SCALE GENOMIC DNA]</scope>
    <source>
        <strain evidence="1 2">TH057</strain>
    </source>
</reference>